<dbReference type="SUPFAM" id="SSF140453">
    <property type="entry name" value="EsxAB dimer-like"/>
    <property type="match status" value="1"/>
</dbReference>
<sequence>MSHDGDTLIINFAALQQAGLDIHNALNTLNSQLGQLESDAAPLVASWDGDAKVAYEQRQKAWRAAAGDLENILREIRRALEESAGRYRETEDSNTRLFE</sequence>
<comment type="caution">
    <text evidence="2">The sequence shown here is derived from an EMBL/GenBank/DDBJ whole genome shotgun (WGS) entry which is preliminary data.</text>
</comment>
<evidence type="ECO:0000313" key="3">
    <source>
        <dbReference type="Proteomes" id="UP000587527"/>
    </source>
</evidence>
<proteinExistence type="inferred from homology"/>
<dbReference type="Gene3D" id="1.10.287.1060">
    <property type="entry name" value="ESAT-6-like"/>
    <property type="match status" value="1"/>
</dbReference>
<dbReference type="RefSeq" id="WP_184839263.1">
    <property type="nucleotide sequence ID" value="NZ_JACHMN010000002.1"/>
</dbReference>
<evidence type="ECO:0000313" key="2">
    <source>
        <dbReference type="EMBL" id="MBB5871299.1"/>
    </source>
</evidence>
<organism evidence="2 3">
    <name type="scientific">Allocatelliglobosispora scoriae</name>
    <dbReference type="NCBI Taxonomy" id="643052"/>
    <lineage>
        <taxon>Bacteria</taxon>
        <taxon>Bacillati</taxon>
        <taxon>Actinomycetota</taxon>
        <taxon>Actinomycetes</taxon>
        <taxon>Micromonosporales</taxon>
        <taxon>Micromonosporaceae</taxon>
        <taxon>Allocatelliglobosispora</taxon>
    </lineage>
</organism>
<evidence type="ECO:0000256" key="1">
    <source>
        <dbReference type="RuleBase" id="RU362001"/>
    </source>
</evidence>
<gene>
    <name evidence="2" type="ORF">F4553_004678</name>
</gene>
<comment type="similarity">
    <text evidence="1">Belongs to the WXG100 family.</text>
</comment>
<name>A0A841BVW3_9ACTN</name>
<dbReference type="InterPro" id="IPR010310">
    <property type="entry name" value="T7SS_ESAT-6-like"/>
</dbReference>
<protein>
    <recommendedName>
        <fullName evidence="1">ESAT-6-like protein</fullName>
    </recommendedName>
</protein>
<accession>A0A841BVW3</accession>
<keyword evidence="3" id="KW-1185">Reference proteome</keyword>
<dbReference type="Proteomes" id="UP000587527">
    <property type="component" value="Unassembled WGS sequence"/>
</dbReference>
<dbReference type="NCBIfam" id="TIGR03930">
    <property type="entry name" value="WXG100_ESAT6"/>
    <property type="match status" value="1"/>
</dbReference>
<dbReference type="InterPro" id="IPR036689">
    <property type="entry name" value="ESAT-6-like_sf"/>
</dbReference>
<dbReference type="Pfam" id="PF06013">
    <property type="entry name" value="WXG100"/>
    <property type="match status" value="1"/>
</dbReference>
<dbReference type="EMBL" id="JACHMN010000002">
    <property type="protein sequence ID" value="MBB5871299.1"/>
    <property type="molecule type" value="Genomic_DNA"/>
</dbReference>
<dbReference type="AlphaFoldDB" id="A0A841BVW3"/>
<reference evidence="2 3" key="1">
    <citation type="submission" date="2020-08" db="EMBL/GenBank/DDBJ databases">
        <title>Sequencing the genomes of 1000 actinobacteria strains.</title>
        <authorList>
            <person name="Klenk H.-P."/>
        </authorList>
    </citation>
    <scope>NUCLEOTIDE SEQUENCE [LARGE SCALE GENOMIC DNA]</scope>
    <source>
        <strain evidence="2 3">DSM 45362</strain>
    </source>
</reference>